<feature type="domain" description="N-acetyltransferase" evidence="3">
    <location>
        <begin position="8"/>
        <end position="173"/>
    </location>
</feature>
<dbReference type="Proteomes" id="UP001597391">
    <property type="component" value="Unassembled WGS sequence"/>
</dbReference>
<dbReference type="PANTHER" id="PTHR43877">
    <property type="entry name" value="AMINOALKYLPHOSPHONATE N-ACETYLTRANSFERASE-RELATED-RELATED"/>
    <property type="match status" value="1"/>
</dbReference>
<dbReference type="EMBL" id="JBHUOP010000003">
    <property type="protein sequence ID" value="MFD2840606.1"/>
    <property type="molecule type" value="Genomic_DNA"/>
</dbReference>
<accession>A0ABW5XDN7</accession>
<dbReference type="RefSeq" id="WP_377466479.1">
    <property type="nucleotide sequence ID" value="NZ_JBHUOP010000003.1"/>
</dbReference>
<name>A0ABW5XDN7_9MICO</name>
<proteinExistence type="predicted"/>
<keyword evidence="2 4" id="KW-0012">Acyltransferase</keyword>
<keyword evidence="1 4" id="KW-0808">Transferase</keyword>
<evidence type="ECO:0000313" key="5">
    <source>
        <dbReference type="Proteomes" id="UP001597391"/>
    </source>
</evidence>
<dbReference type="InterPro" id="IPR000182">
    <property type="entry name" value="GNAT_dom"/>
</dbReference>
<dbReference type="PROSITE" id="PS51186">
    <property type="entry name" value="GNAT"/>
    <property type="match status" value="1"/>
</dbReference>
<sequence>MNTIDSSFTIRLFDDADTPELTRLLHASYAELGRMNLNYTAVDQNEETTRYRARGGRCWVIEHNDSLVATLTMSLPPAKALQQLTAEAQHPQRAWLNQVAVSPSLRSRGLARHLWILGREWAAQQGATSIGVDTAVPATHLVGLYSRWGFERRDIIHWDGKTYDSVVMVLPDIRSGSAG</sequence>
<evidence type="ECO:0000259" key="3">
    <source>
        <dbReference type="PROSITE" id="PS51186"/>
    </source>
</evidence>
<dbReference type="SUPFAM" id="SSF55729">
    <property type="entry name" value="Acyl-CoA N-acyltransferases (Nat)"/>
    <property type="match status" value="1"/>
</dbReference>
<evidence type="ECO:0000256" key="2">
    <source>
        <dbReference type="ARBA" id="ARBA00023315"/>
    </source>
</evidence>
<dbReference type="InterPro" id="IPR016181">
    <property type="entry name" value="Acyl_CoA_acyltransferase"/>
</dbReference>
<dbReference type="InterPro" id="IPR050832">
    <property type="entry name" value="Bact_Acetyltransf"/>
</dbReference>
<organism evidence="4 5">
    <name type="scientific">Populibacterium corticicola</name>
    <dbReference type="NCBI Taxonomy" id="1812826"/>
    <lineage>
        <taxon>Bacteria</taxon>
        <taxon>Bacillati</taxon>
        <taxon>Actinomycetota</taxon>
        <taxon>Actinomycetes</taxon>
        <taxon>Micrococcales</taxon>
        <taxon>Jonesiaceae</taxon>
        <taxon>Populibacterium</taxon>
    </lineage>
</organism>
<dbReference type="Pfam" id="PF00583">
    <property type="entry name" value="Acetyltransf_1"/>
    <property type="match status" value="1"/>
</dbReference>
<reference evidence="5" key="1">
    <citation type="journal article" date="2019" name="Int. J. Syst. Evol. Microbiol.">
        <title>The Global Catalogue of Microorganisms (GCM) 10K type strain sequencing project: providing services to taxonomists for standard genome sequencing and annotation.</title>
        <authorList>
            <consortium name="The Broad Institute Genomics Platform"/>
            <consortium name="The Broad Institute Genome Sequencing Center for Infectious Disease"/>
            <person name="Wu L."/>
            <person name="Ma J."/>
        </authorList>
    </citation>
    <scope>NUCLEOTIDE SEQUENCE [LARGE SCALE GENOMIC DNA]</scope>
    <source>
        <strain evidence="5">KCTC 33576</strain>
    </source>
</reference>
<dbReference type="EC" id="2.3.-.-" evidence="4"/>
<dbReference type="Gene3D" id="3.40.630.30">
    <property type="match status" value="1"/>
</dbReference>
<dbReference type="CDD" id="cd04301">
    <property type="entry name" value="NAT_SF"/>
    <property type="match status" value="1"/>
</dbReference>
<evidence type="ECO:0000313" key="4">
    <source>
        <dbReference type="EMBL" id="MFD2840606.1"/>
    </source>
</evidence>
<evidence type="ECO:0000256" key="1">
    <source>
        <dbReference type="ARBA" id="ARBA00022679"/>
    </source>
</evidence>
<gene>
    <name evidence="4" type="ORF">ACFSYH_08485</name>
</gene>
<dbReference type="GO" id="GO:0016746">
    <property type="term" value="F:acyltransferase activity"/>
    <property type="evidence" value="ECO:0007669"/>
    <property type="project" value="UniProtKB-KW"/>
</dbReference>
<comment type="caution">
    <text evidence="4">The sequence shown here is derived from an EMBL/GenBank/DDBJ whole genome shotgun (WGS) entry which is preliminary data.</text>
</comment>
<protein>
    <submittedName>
        <fullName evidence="4">GNAT family N-acetyltransferase</fullName>
        <ecNumber evidence="4">2.3.-.-</ecNumber>
    </submittedName>
</protein>
<dbReference type="PANTHER" id="PTHR43877:SF5">
    <property type="entry name" value="BLL8307 PROTEIN"/>
    <property type="match status" value="1"/>
</dbReference>
<keyword evidence="5" id="KW-1185">Reference proteome</keyword>